<evidence type="ECO:0000313" key="4">
    <source>
        <dbReference type="EMBL" id="RYO71905.1"/>
    </source>
</evidence>
<sequence>MQFKLAAFTALLSLTSAAAVTKRYPATLVERQSGICGGIATPLCCQTDVLGVANLDCANAGAGIKTTEEFKAACAEDGTTAQCCIAPLGSDGLICTPA</sequence>
<evidence type="ECO:0000256" key="3">
    <source>
        <dbReference type="SAM" id="SignalP"/>
    </source>
</evidence>
<dbReference type="OrthoDB" id="4500971at2759"/>
<reference evidence="5" key="1">
    <citation type="journal article" date="2019" name="bioRxiv">
        <title>Genomics, evolutionary history and diagnostics of the Alternaria alternata species group including apple and Asian pear pathotypes.</title>
        <authorList>
            <person name="Armitage A.D."/>
            <person name="Cockerton H.M."/>
            <person name="Sreenivasaprasad S."/>
            <person name="Woodhall J.W."/>
            <person name="Lane C.R."/>
            <person name="Harrison R.J."/>
            <person name="Clarkson J.P."/>
        </authorList>
    </citation>
    <scope>NUCLEOTIDE SEQUENCE [LARGE SCALE GENOMIC DNA]</scope>
    <source>
        <strain evidence="5">RGR 97.0016</strain>
    </source>
</reference>
<dbReference type="PANTHER" id="PTHR42341:SF2">
    <property type="entry name" value="HYDROPHOBIN"/>
    <property type="match status" value="1"/>
</dbReference>
<evidence type="ECO:0000256" key="1">
    <source>
        <dbReference type="ARBA" id="ARBA00009576"/>
    </source>
</evidence>
<dbReference type="InterPro" id="IPR010636">
    <property type="entry name" value="Class_II_hydrophobin"/>
</dbReference>
<dbReference type="AlphaFoldDB" id="A0A4Q4SM89"/>
<feature type="chain" id="PRO_5020535719" description="Hydrophobin" evidence="3">
    <location>
        <begin position="18"/>
        <end position="98"/>
    </location>
</feature>
<comment type="caution">
    <text evidence="4">The sequence shown here is derived from an EMBL/GenBank/DDBJ whole genome shotgun (WGS) entry which is preliminary data.</text>
</comment>
<accession>A0A4Q4SM89</accession>
<evidence type="ECO:0008006" key="6">
    <source>
        <dbReference type="Google" id="ProtNLM"/>
    </source>
</evidence>
<dbReference type="Gene3D" id="3.20.120.10">
    <property type="entry name" value="Hydrophobin"/>
    <property type="match status" value="1"/>
</dbReference>
<gene>
    <name evidence="4" type="ORF">AA0113_g1698</name>
</gene>
<feature type="signal peptide" evidence="3">
    <location>
        <begin position="1"/>
        <end position="17"/>
    </location>
</feature>
<evidence type="ECO:0000313" key="5">
    <source>
        <dbReference type="Proteomes" id="UP000293823"/>
    </source>
</evidence>
<dbReference type="Proteomes" id="UP000293823">
    <property type="component" value="Unassembled WGS sequence"/>
</dbReference>
<dbReference type="Pfam" id="PF06766">
    <property type="entry name" value="Hydrophobin_2"/>
    <property type="match status" value="1"/>
</dbReference>
<keyword evidence="3" id="KW-0732">Signal</keyword>
<dbReference type="PANTHER" id="PTHR42341">
    <property type="entry name" value="HYDROPHOBIN"/>
    <property type="match status" value="1"/>
</dbReference>
<name>A0A4Q4SM89_9PLEO</name>
<dbReference type="InterPro" id="IPR036686">
    <property type="entry name" value="Class_II_Hydrophobin_sf"/>
</dbReference>
<evidence type="ECO:0000256" key="2">
    <source>
        <dbReference type="ARBA" id="ARBA00023157"/>
    </source>
</evidence>
<dbReference type="CDD" id="cd23508">
    <property type="entry name" value="hydrophobin_II"/>
    <property type="match status" value="1"/>
</dbReference>
<organism evidence="4 5">
    <name type="scientific">Alternaria arborescens</name>
    <dbReference type="NCBI Taxonomy" id="156630"/>
    <lineage>
        <taxon>Eukaryota</taxon>
        <taxon>Fungi</taxon>
        <taxon>Dikarya</taxon>
        <taxon>Ascomycota</taxon>
        <taxon>Pezizomycotina</taxon>
        <taxon>Dothideomycetes</taxon>
        <taxon>Pleosporomycetidae</taxon>
        <taxon>Pleosporales</taxon>
        <taxon>Pleosporineae</taxon>
        <taxon>Pleosporaceae</taxon>
        <taxon>Alternaria</taxon>
        <taxon>Alternaria sect. Alternaria</taxon>
    </lineage>
</organism>
<dbReference type="GO" id="GO:0005576">
    <property type="term" value="C:extracellular region"/>
    <property type="evidence" value="ECO:0007669"/>
    <property type="project" value="InterPro"/>
</dbReference>
<keyword evidence="5" id="KW-1185">Reference proteome</keyword>
<comment type="similarity">
    <text evidence="1">Belongs to the cerato-ulmin hydrophobin family.</text>
</comment>
<dbReference type="SUPFAM" id="SSF101751">
    <property type="entry name" value="Hydrophobin II, HfbII"/>
    <property type="match status" value="1"/>
</dbReference>
<keyword evidence="2" id="KW-1015">Disulfide bond</keyword>
<dbReference type="EMBL" id="PEJP01000005">
    <property type="protein sequence ID" value="RYO71905.1"/>
    <property type="molecule type" value="Genomic_DNA"/>
</dbReference>
<protein>
    <recommendedName>
        <fullName evidence="6">Hydrophobin</fullName>
    </recommendedName>
</protein>
<proteinExistence type="inferred from homology"/>